<accession>A0A9P5AUK0</accession>
<organism evidence="1 2">
    <name type="scientific">Fusarium beomiforme</name>
    <dbReference type="NCBI Taxonomy" id="44412"/>
    <lineage>
        <taxon>Eukaryota</taxon>
        <taxon>Fungi</taxon>
        <taxon>Dikarya</taxon>
        <taxon>Ascomycota</taxon>
        <taxon>Pezizomycotina</taxon>
        <taxon>Sordariomycetes</taxon>
        <taxon>Hypocreomycetidae</taxon>
        <taxon>Hypocreales</taxon>
        <taxon>Nectriaceae</taxon>
        <taxon>Fusarium</taxon>
        <taxon>Fusarium burgessii species complex</taxon>
    </lineage>
</organism>
<keyword evidence="2" id="KW-1185">Reference proteome</keyword>
<dbReference type="AlphaFoldDB" id="A0A9P5AUK0"/>
<protein>
    <submittedName>
        <fullName evidence="1">Uncharacterized protein</fullName>
    </submittedName>
</protein>
<name>A0A9P5AUK0_9HYPO</name>
<reference evidence="1" key="2">
    <citation type="submission" date="2020-02" db="EMBL/GenBank/DDBJ databases">
        <title>Identification and distribution of gene clusters putatively required for synthesis of sphingolipid metabolism inhibitors in phylogenetically diverse species of the filamentous fungus Fusarium.</title>
        <authorList>
            <person name="Kim H.-S."/>
            <person name="Busman M."/>
            <person name="Brown D.W."/>
            <person name="Divon H."/>
            <person name="Uhlig S."/>
            <person name="Proctor R.H."/>
        </authorList>
    </citation>
    <scope>NUCLEOTIDE SEQUENCE</scope>
    <source>
        <strain evidence="1">NRRL 25174</strain>
    </source>
</reference>
<sequence>MSSSAASSTMFSDIFHKLPPELHSNVVGNFNSLEDVRFFTSASPVARRYFHANQRNSFLRPYMMQIQENFGDEALVPKALTLLELRKVRAQTRGLTSLQIQHRLKRYLDDKTLHDDEAFLDSEPKHEWKKDLGCMVAIMTKILPEVASILESYRNEVKRRFSRVPGLAGKAPKIPPADRRILVDAFLRYDIYCHLFYNGDEKLFVERLYSPRKYRFCLPQHLALILRSSSVPISILELIKHRHREILVHVETVLNRHLTLRQGMSKRSERYQVQDIMHQGGPSTVISRRLQECRFTTSDERDKKTYVDYMCYQGYPMLKYLEQLEPRCLGDYVIDAFFKITTRESRVACDDPLSWRYREQLMGK</sequence>
<dbReference type="OrthoDB" id="5088465at2759"/>
<evidence type="ECO:0000313" key="2">
    <source>
        <dbReference type="Proteomes" id="UP000730481"/>
    </source>
</evidence>
<comment type="caution">
    <text evidence="1">The sequence shown here is derived from an EMBL/GenBank/DDBJ whole genome shotgun (WGS) entry which is preliminary data.</text>
</comment>
<dbReference type="EMBL" id="PVQB02000031">
    <property type="protein sequence ID" value="KAF4345215.1"/>
    <property type="molecule type" value="Genomic_DNA"/>
</dbReference>
<gene>
    <name evidence="1" type="ORF">FBEOM_823</name>
</gene>
<dbReference type="Proteomes" id="UP000730481">
    <property type="component" value="Unassembled WGS sequence"/>
</dbReference>
<evidence type="ECO:0000313" key="1">
    <source>
        <dbReference type="EMBL" id="KAF4345215.1"/>
    </source>
</evidence>
<reference evidence="1" key="1">
    <citation type="journal article" date="2017" name="Mycologia">
        <title>Fusarium algeriense, sp. nov., a novel toxigenic crown rot pathogen of durum wheat from Algeria is nested in the Fusarium burgessii species complex.</title>
        <authorList>
            <person name="Laraba I."/>
            <person name="Keddad A."/>
            <person name="Boureghda H."/>
            <person name="Abdallah N."/>
            <person name="Vaughan M.M."/>
            <person name="Proctor R.H."/>
            <person name="Busman M."/>
            <person name="O'Donnell K."/>
        </authorList>
    </citation>
    <scope>NUCLEOTIDE SEQUENCE</scope>
    <source>
        <strain evidence="1">NRRL 25174</strain>
    </source>
</reference>
<proteinExistence type="predicted"/>